<comment type="similarity">
    <text evidence="1 7">Belongs to the peptidase S10 family.</text>
</comment>
<feature type="chain" id="PRO_5033093631" description="Carboxypeptidase" evidence="7">
    <location>
        <begin position="25"/>
        <end position="573"/>
    </location>
</feature>
<evidence type="ECO:0000256" key="2">
    <source>
        <dbReference type="ARBA" id="ARBA00022645"/>
    </source>
</evidence>
<dbReference type="InterPro" id="IPR018202">
    <property type="entry name" value="Ser_caboxypep_ser_AS"/>
</dbReference>
<reference evidence="9" key="1">
    <citation type="journal article" date="2020" name="bioRxiv">
        <title>Comparative genomics of Chlamydomonas.</title>
        <authorList>
            <person name="Craig R.J."/>
            <person name="Hasan A.R."/>
            <person name="Ness R.W."/>
            <person name="Keightley P.D."/>
        </authorList>
    </citation>
    <scope>NUCLEOTIDE SEQUENCE</scope>
    <source>
        <strain evidence="9">CCAP 11/173</strain>
    </source>
</reference>
<dbReference type="OrthoDB" id="443318at2759"/>
<dbReference type="EMBL" id="JAEHOD010000020">
    <property type="protein sequence ID" value="KAG2447704.1"/>
    <property type="molecule type" value="Genomic_DNA"/>
</dbReference>
<dbReference type="InterPro" id="IPR001563">
    <property type="entry name" value="Peptidase_S10"/>
</dbReference>
<evidence type="ECO:0000256" key="1">
    <source>
        <dbReference type="ARBA" id="ARBA00009431"/>
    </source>
</evidence>
<dbReference type="GO" id="GO:0004185">
    <property type="term" value="F:serine-type carboxypeptidase activity"/>
    <property type="evidence" value="ECO:0007669"/>
    <property type="project" value="UniProtKB-UniRule"/>
</dbReference>
<sequence>MRARGVGGLVLAAALVCCLASAHAQSSRLVEKELDFPVHREHLEGEVPLIDPPKRIAGYFKLNRTHDARMFYFYFQSRHKPATDPVVLWMTGGPGCSSEIAIFFENGPYSINQDRATLNETTYGWDTFHNMIFVDQPIGTGFSYSNDGRDRVFDEGLVGQDMLDFLYEFYRAHPEVADNPFFVTGESYAGHYVPAVSSAIYRANELGTGPMTIPLAGLAIGNGMTNPTLQFPAYADYALENKLISQGLHDSIQWWMPLCQWGAEFCDTHQWRFACIIALEICQMTSFERILGANPDINVYDITKKCDGPLCYDMSAADDFLNRPEVRKQLGVGNRDWSECDMGVNGDFMGDWLRSYDGLLPAMLEDGIRVMIYAGDLDLICNWVGNQRWVDALQWERSGEWPSVSPVEWEVTGAKAGTVRELGPLSFVRVYQAGHMVPMDQPQHALAMLWRFTRNQSLTAPPDQLEPGLRLRLAAPRPQLQTQVPAARKEQQPAAQAQSAAQLPFVKKVVEVEGRGGRKRQDTYRHDKPLDVQQPVEEEVRHEANAVDVVDEQEGVLNVLGRHGGPKDGGAME</sequence>
<keyword evidence="2 7" id="KW-0121">Carboxypeptidase</keyword>
<dbReference type="Gene3D" id="3.40.50.1820">
    <property type="entry name" value="alpha/beta hydrolase"/>
    <property type="match status" value="1"/>
</dbReference>
<dbReference type="PROSITE" id="PS00131">
    <property type="entry name" value="CARBOXYPEPT_SER_SER"/>
    <property type="match status" value="1"/>
</dbReference>
<dbReference type="InterPro" id="IPR033124">
    <property type="entry name" value="Ser_caboxypep_his_AS"/>
</dbReference>
<dbReference type="InterPro" id="IPR029058">
    <property type="entry name" value="AB_hydrolase_fold"/>
</dbReference>
<keyword evidence="3 7" id="KW-0645">Protease</keyword>
<organism evidence="9 10">
    <name type="scientific">Chlamydomonas schloesseri</name>
    <dbReference type="NCBI Taxonomy" id="2026947"/>
    <lineage>
        <taxon>Eukaryota</taxon>
        <taxon>Viridiplantae</taxon>
        <taxon>Chlorophyta</taxon>
        <taxon>core chlorophytes</taxon>
        <taxon>Chlorophyceae</taxon>
        <taxon>CS clade</taxon>
        <taxon>Chlamydomonadales</taxon>
        <taxon>Chlamydomonadaceae</taxon>
        <taxon>Chlamydomonas</taxon>
    </lineage>
</organism>
<feature type="compositionally biased region" description="Basic and acidic residues" evidence="8">
    <location>
        <begin position="514"/>
        <end position="530"/>
    </location>
</feature>
<evidence type="ECO:0000256" key="4">
    <source>
        <dbReference type="ARBA" id="ARBA00022729"/>
    </source>
</evidence>
<keyword evidence="6" id="KW-0325">Glycoprotein</keyword>
<dbReference type="EC" id="3.4.16.-" evidence="7"/>
<evidence type="ECO:0000313" key="10">
    <source>
        <dbReference type="Proteomes" id="UP000613740"/>
    </source>
</evidence>
<dbReference type="Proteomes" id="UP000613740">
    <property type="component" value="Unassembled WGS sequence"/>
</dbReference>
<dbReference type="SUPFAM" id="SSF53474">
    <property type="entry name" value="alpha/beta-Hydrolases"/>
    <property type="match status" value="1"/>
</dbReference>
<dbReference type="PROSITE" id="PS00560">
    <property type="entry name" value="CARBOXYPEPT_SER_HIS"/>
    <property type="match status" value="1"/>
</dbReference>
<accession>A0A835WHI4</accession>
<dbReference type="Pfam" id="PF00450">
    <property type="entry name" value="Peptidase_S10"/>
    <property type="match status" value="1"/>
</dbReference>
<dbReference type="PANTHER" id="PTHR11802:SF113">
    <property type="entry name" value="SERINE CARBOXYPEPTIDASE CTSA-4.1"/>
    <property type="match status" value="1"/>
</dbReference>
<comment type="caution">
    <text evidence="9">The sequence shown here is derived from an EMBL/GenBank/DDBJ whole genome shotgun (WGS) entry which is preliminary data.</text>
</comment>
<dbReference type="PANTHER" id="PTHR11802">
    <property type="entry name" value="SERINE PROTEASE FAMILY S10 SERINE CARBOXYPEPTIDASE"/>
    <property type="match status" value="1"/>
</dbReference>
<dbReference type="GO" id="GO:0006508">
    <property type="term" value="P:proteolysis"/>
    <property type="evidence" value="ECO:0007669"/>
    <property type="project" value="UniProtKB-KW"/>
</dbReference>
<feature type="region of interest" description="Disordered" evidence="8">
    <location>
        <begin position="514"/>
        <end position="536"/>
    </location>
</feature>
<dbReference type="AlphaFoldDB" id="A0A835WHI4"/>
<keyword evidence="4 7" id="KW-0732">Signal</keyword>
<feature type="signal peptide" evidence="7">
    <location>
        <begin position="1"/>
        <end position="24"/>
    </location>
</feature>
<protein>
    <recommendedName>
        <fullName evidence="7">Carboxypeptidase</fullName>
        <ecNumber evidence="7">3.4.16.-</ecNumber>
    </recommendedName>
</protein>
<evidence type="ECO:0000256" key="3">
    <source>
        <dbReference type="ARBA" id="ARBA00022670"/>
    </source>
</evidence>
<evidence type="ECO:0000256" key="8">
    <source>
        <dbReference type="SAM" id="MobiDB-lite"/>
    </source>
</evidence>
<keyword evidence="5 7" id="KW-0378">Hydrolase</keyword>
<name>A0A835WHI4_9CHLO</name>
<evidence type="ECO:0000256" key="6">
    <source>
        <dbReference type="ARBA" id="ARBA00023180"/>
    </source>
</evidence>
<gene>
    <name evidence="9" type="ORF">HYH02_007164</name>
</gene>
<keyword evidence="10" id="KW-1185">Reference proteome</keyword>
<dbReference type="Gene3D" id="1.10.287.410">
    <property type="match status" value="1"/>
</dbReference>
<evidence type="ECO:0000256" key="7">
    <source>
        <dbReference type="RuleBase" id="RU361156"/>
    </source>
</evidence>
<dbReference type="PRINTS" id="PR00724">
    <property type="entry name" value="CRBOXYPTASEC"/>
</dbReference>
<evidence type="ECO:0000256" key="5">
    <source>
        <dbReference type="ARBA" id="ARBA00022801"/>
    </source>
</evidence>
<evidence type="ECO:0000313" key="9">
    <source>
        <dbReference type="EMBL" id="KAG2447704.1"/>
    </source>
</evidence>
<proteinExistence type="inferred from homology"/>